<sequence length="59" mass="6877">MTAMMRYFHIYATTFFFPLALLFAVSGLLLLFGVCQDTGATIKEWVLEKPLKKKNDWIF</sequence>
<dbReference type="AlphaFoldDB" id="E8QE76"/>
<organism evidence="1 2">
    <name type="scientific">Helicobacter pylori (strain India7)</name>
    <dbReference type="NCBI Taxonomy" id="907238"/>
    <lineage>
        <taxon>Bacteria</taxon>
        <taxon>Pseudomonadati</taxon>
        <taxon>Campylobacterota</taxon>
        <taxon>Epsilonproteobacteria</taxon>
        <taxon>Campylobacterales</taxon>
        <taxon>Helicobacteraceae</taxon>
        <taxon>Helicobacter</taxon>
    </lineage>
</organism>
<dbReference type="KEGG" id="hpn:HPIN_01040"/>
<protein>
    <submittedName>
        <fullName evidence="1">Uncharacterized protein</fullName>
    </submittedName>
</protein>
<dbReference type="HOGENOM" id="CLU_2954213_0_0_7"/>
<dbReference type="Proteomes" id="UP000009059">
    <property type="component" value="Chromosome"/>
</dbReference>
<name>E8QE76_HELP7</name>
<gene>
    <name evidence="1" type="ordered locus">HPIN_01040</name>
</gene>
<accession>E8QE76</accession>
<dbReference type="PATRIC" id="fig|907238.3.peg.207"/>
<evidence type="ECO:0000313" key="1">
    <source>
        <dbReference type="EMBL" id="ADU79464.1"/>
    </source>
</evidence>
<dbReference type="EMBL" id="CP002331">
    <property type="protein sequence ID" value="ADU79464.1"/>
    <property type="molecule type" value="Genomic_DNA"/>
</dbReference>
<evidence type="ECO:0000313" key="2">
    <source>
        <dbReference type="Proteomes" id="UP000009059"/>
    </source>
</evidence>
<reference evidence="2" key="1">
    <citation type="submission" date="2010-11" db="EMBL/GenBank/DDBJ databases">
        <title>Genome sequence of Helicobacter pylori strain India7.</title>
        <authorList>
            <person name="Kersulyte D."/>
            <person name="Mukhopadhyay A."/>
            <person name="Choudhury A."/>
            <person name="Nair G.B."/>
            <person name="Berg D.E."/>
        </authorList>
    </citation>
    <scope>NUCLEOTIDE SEQUENCE [LARGE SCALE GENOMIC DNA]</scope>
    <source>
        <strain evidence="2">India7</strain>
    </source>
</reference>
<proteinExistence type="predicted"/>